<evidence type="ECO:0000313" key="1">
    <source>
        <dbReference type="EMBL" id="MBW7456869.1"/>
    </source>
</evidence>
<reference evidence="1 2" key="1">
    <citation type="submission" date="2021-07" db="EMBL/GenBank/DDBJ databases">
        <title>Paenibacillus radiodurans sp. nov., isolated from the southeastern edge of Tengger Desert.</title>
        <authorList>
            <person name="Zhang G."/>
        </authorList>
    </citation>
    <scope>NUCLEOTIDE SEQUENCE [LARGE SCALE GENOMIC DNA]</scope>
    <source>
        <strain evidence="1 2">CCM 7311</strain>
    </source>
</reference>
<dbReference type="InterPro" id="IPR001646">
    <property type="entry name" value="5peptide_repeat"/>
</dbReference>
<keyword evidence="2" id="KW-1185">Reference proteome</keyword>
<evidence type="ECO:0000313" key="2">
    <source>
        <dbReference type="Proteomes" id="UP001519887"/>
    </source>
</evidence>
<sequence>MKSKLEQPKIPSDLPDISGRMHALMTKDEFSHGCIEDITIHSQEAARVSFEKIVFRNVTIAESSLPDAELTDVIFEKCDLSNVDFAGIFLHRTEFRNCKLMGTDFTKSRLQHVSFLSCLSDYALFRFANFKQVDFEDCSLVSADYYQSSLNKTGFIRCKIDQAILSGVKLKGIDLSDCDFDELMVEIDDLRGCIISAGQASTFAGLLGLVIK</sequence>
<proteinExistence type="predicted"/>
<dbReference type="InterPro" id="IPR052949">
    <property type="entry name" value="PA_immunity-related"/>
</dbReference>
<dbReference type="SUPFAM" id="SSF141571">
    <property type="entry name" value="Pentapeptide repeat-like"/>
    <property type="match status" value="1"/>
</dbReference>
<dbReference type="EMBL" id="JAHZIK010000687">
    <property type="protein sequence ID" value="MBW7456869.1"/>
    <property type="molecule type" value="Genomic_DNA"/>
</dbReference>
<dbReference type="Proteomes" id="UP001519887">
    <property type="component" value="Unassembled WGS sequence"/>
</dbReference>
<accession>A0ABS7C7G7</accession>
<dbReference type="Gene3D" id="2.160.20.80">
    <property type="entry name" value="E3 ubiquitin-protein ligase SopA"/>
    <property type="match status" value="1"/>
</dbReference>
<dbReference type="PANTHER" id="PTHR42999:SF1">
    <property type="entry name" value="PENTAPEPTIDE REPEAT-CONTAINING PROTEIN"/>
    <property type="match status" value="1"/>
</dbReference>
<organism evidence="1 2">
    <name type="scientific">Paenibacillus sepulcri</name>
    <dbReference type="NCBI Taxonomy" id="359917"/>
    <lineage>
        <taxon>Bacteria</taxon>
        <taxon>Bacillati</taxon>
        <taxon>Bacillota</taxon>
        <taxon>Bacilli</taxon>
        <taxon>Bacillales</taxon>
        <taxon>Paenibacillaceae</taxon>
        <taxon>Paenibacillus</taxon>
    </lineage>
</organism>
<dbReference type="RefSeq" id="WP_210039546.1">
    <property type="nucleotide sequence ID" value="NZ_JBHLVU010000005.1"/>
</dbReference>
<gene>
    <name evidence="1" type="ORF">K0U00_22805</name>
</gene>
<comment type="caution">
    <text evidence="1">The sequence shown here is derived from an EMBL/GenBank/DDBJ whole genome shotgun (WGS) entry which is preliminary data.</text>
</comment>
<dbReference type="PANTHER" id="PTHR42999">
    <property type="entry name" value="ANTIBIOTIC RESISTANCE PROTEIN MCBG"/>
    <property type="match status" value="1"/>
</dbReference>
<protein>
    <submittedName>
        <fullName evidence="1">Pentapeptide repeat-containing protein</fullName>
    </submittedName>
</protein>
<name>A0ABS7C7G7_9BACL</name>
<dbReference type="Pfam" id="PF13599">
    <property type="entry name" value="Pentapeptide_4"/>
    <property type="match status" value="1"/>
</dbReference>